<organism evidence="1 2">
    <name type="scientific">Acrocarpospora macrocephala</name>
    <dbReference type="NCBI Taxonomy" id="150177"/>
    <lineage>
        <taxon>Bacteria</taxon>
        <taxon>Bacillati</taxon>
        <taxon>Actinomycetota</taxon>
        <taxon>Actinomycetes</taxon>
        <taxon>Streptosporangiales</taxon>
        <taxon>Streptosporangiaceae</taxon>
        <taxon>Acrocarpospora</taxon>
    </lineage>
</organism>
<protein>
    <submittedName>
        <fullName evidence="1">Uncharacterized protein</fullName>
    </submittedName>
</protein>
<keyword evidence="2" id="KW-1185">Reference proteome</keyword>
<dbReference type="PROSITE" id="PS51257">
    <property type="entry name" value="PROKAR_LIPOPROTEIN"/>
    <property type="match status" value="1"/>
</dbReference>
<name>A0A5M3WQ17_9ACTN</name>
<dbReference type="Proteomes" id="UP000331127">
    <property type="component" value="Unassembled WGS sequence"/>
</dbReference>
<sequence>MPGKNTIPATVWSASQGCVASDNLPVSTTPSESARPTAAPRRGCFVAARPAAVTFPAPALALPSGQNHWCWKA</sequence>
<dbReference type="AlphaFoldDB" id="A0A5M3WQ17"/>
<comment type="caution">
    <text evidence="1">The sequence shown here is derived from an EMBL/GenBank/DDBJ whole genome shotgun (WGS) entry which is preliminary data.</text>
</comment>
<gene>
    <name evidence="1" type="ORF">Amac_038290</name>
</gene>
<proteinExistence type="predicted"/>
<evidence type="ECO:0000313" key="2">
    <source>
        <dbReference type="Proteomes" id="UP000331127"/>
    </source>
</evidence>
<accession>A0A5M3WQ17</accession>
<evidence type="ECO:0000313" key="1">
    <source>
        <dbReference type="EMBL" id="GES10232.1"/>
    </source>
</evidence>
<reference evidence="1 2" key="1">
    <citation type="submission" date="2019-10" db="EMBL/GenBank/DDBJ databases">
        <title>Whole genome shotgun sequence of Acrocarpospora macrocephala NBRC 16266.</title>
        <authorList>
            <person name="Ichikawa N."/>
            <person name="Kimura A."/>
            <person name="Kitahashi Y."/>
            <person name="Komaki H."/>
            <person name="Oguchi A."/>
        </authorList>
    </citation>
    <scope>NUCLEOTIDE SEQUENCE [LARGE SCALE GENOMIC DNA]</scope>
    <source>
        <strain evidence="1 2">NBRC 16266</strain>
    </source>
</reference>
<dbReference type="EMBL" id="BLAE01000020">
    <property type="protein sequence ID" value="GES10232.1"/>
    <property type="molecule type" value="Genomic_DNA"/>
</dbReference>